<dbReference type="InterPro" id="IPR050483">
    <property type="entry name" value="CoA-transferase_III_domain"/>
</dbReference>
<sequence>MTERTSRPLPLTGLLVVTLEQAVAAPLATRQLADLGARVIKIERPGGGDFARGYDETAEGLSSHFVWLNRSKESVALDLKQPGAVTAVEQLLDRADVFVQNLAPGAAERLGLGSQSVRATRPRLITCDVSGYGTEGPYRDRKAYDLLVQAEAGLLSVTGTPDEPAKAGIPVADIAAGSYAFSGILAALYERERTGQGSSVEVSLFDSLAEWMGFPFYYGTYSGAAPPRNGAAHAAIAPYGPFSTAHGEQIVLAVQNDREWSRFCDVVLADPSMTVDARFATNTCRVRNRAELQERIDRRIGRLTAGALEDLLDRAGVAHARITEVTALGRHPALQSRSRLREVGSPAGPLVALEPPLTGAARPAVMRPVPSVGEHTRSVLRWAGLDEADIAAALGPTAVPPAGPAAASHASGEGP</sequence>
<dbReference type="OrthoDB" id="9797653at2"/>
<dbReference type="Gene3D" id="3.40.50.10540">
    <property type="entry name" value="Crotonobetainyl-coa:carnitine coa-transferase, domain 1"/>
    <property type="match status" value="1"/>
</dbReference>
<reference evidence="3" key="1">
    <citation type="submission" date="2016-10" db="EMBL/GenBank/DDBJ databases">
        <authorList>
            <person name="Varghese N."/>
            <person name="Submissions S."/>
        </authorList>
    </citation>
    <scope>NUCLEOTIDE SEQUENCE [LARGE SCALE GENOMIC DNA]</scope>
    <source>
        <strain evidence="3">DSM 46838</strain>
    </source>
</reference>
<dbReference type="Pfam" id="PF02515">
    <property type="entry name" value="CoA_transf_3"/>
    <property type="match status" value="1"/>
</dbReference>
<dbReference type="RefSeq" id="WP_092203843.1">
    <property type="nucleotide sequence ID" value="NZ_FOND01000032.1"/>
</dbReference>
<dbReference type="SUPFAM" id="SSF89796">
    <property type="entry name" value="CoA-transferase family III (CaiB/BaiF)"/>
    <property type="match status" value="1"/>
</dbReference>
<organism evidence="2 3">
    <name type="scientific">Blastococcus tunisiensis</name>
    <dbReference type="NCBI Taxonomy" id="1798228"/>
    <lineage>
        <taxon>Bacteria</taxon>
        <taxon>Bacillati</taxon>
        <taxon>Actinomycetota</taxon>
        <taxon>Actinomycetes</taxon>
        <taxon>Geodermatophilales</taxon>
        <taxon>Geodermatophilaceae</taxon>
        <taxon>Blastococcus</taxon>
    </lineage>
</organism>
<dbReference type="Proteomes" id="UP000198589">
    <property type="component" value="Unassembled WGS sequence"/>
</dbReference>
<dbReference type="GO" id="GO:0008410">
    <property type="term" value="F:CoA-transferase activity"/>
    <property type="evidence" value="ECO:0007669"/>
    <property type="project" value="TreeGrafter"/>
</dbReference>
<dbReference type="STRING" id="1798228.SAMN05216574_13220"/>
<evidence type="ECO:0000313" key="2">
    <source>
        <dbReference type="EMBL" id="SFF90858.1"/>
    </source>
</evidence>
<dbReference type="PANTHER" id="PTHR48207">
    <property type="entry name" value="SUCCINATE--HYDROXYMETHYLGLUTARATE COA-TRANSFERASE"/>
    <property type="match status" value="1"/>
</dbReference>
<dbReference type="InterPro" id="IPR003673">
    <property type="entry name" value="CoA-Trfase_fam_III"/>
</dbReference>
<keyword evidence="1 2" id="KW-0808">Transferase</keyword>
<dbReference type="PANTHER" id="PTHR48207:SF3">
    <property type="entry name" value="SUCCINATE--HYDROXYMETHYLGLUTARATE COA-TRANSFERASE"/>
    <property type="match status" value="1"/>
</dbReference>
<dbReference type="EMBL" id="FOND01000032">
    <property type="protein sequence ID" value="SFF90858.1"/>
    <property type="molecule type" value="Genomic_DNA"/>
</dbReference>
<name>A0A1I2MIJ4_9ACTN</name>
<protein>
    <submittedName>
        <fullName evidence="2">Crotonobetainyl-CoA:carnitine CoA-transferase CaiB</fullName>
    </submittedName>
</protein>
<proteinExistence type="predicted"/>
<dbReference type="Gene3D" id="3.30.1540.10">
    <property type="entry name" value="formyl-coa transferase, domain 3"/>
    <property type="match status" value="1"/>
</dbReference>
<keyword evidence="3" id="KW-1185">Reference proteome</keyword>
<dbReference type="InterPro" id="IPR044855">
    <property type="entry name" value="CoA-Trfase_III_dom3_sf"/>
</dbReference>
<accession>A0A1I2MIJ4</accession>
<dbReference type="AlphaFoldDB" id="A0A1I2MIJ4"/>
<dbReference type="InterPro" id="IPR023606">
    <property type="entry name" value="CoA-Trfase_III_dom_1_sf"/>
</dbReference>
<evidence type="ECO:0000256" key="1">
    <source>
        <dbReference type="ARBA" id="ARBA00022679"/>
    </source>
</evidence>
<gene>
    <name evidence="2" type="ORF">SAMN05216574_13220</name>
</gene>
<evidence type="ECO:0000313" key="3">
    <source>
        <dbReference type="Proteomes" id="UP000198589"/>
    </source>
</evidence>